<feature type="compositionally biased region" description="Polar residues" evidence="1">
    <location>
        <begin position="1"/>
        <end position="10"/>
    </location>
</feature>
<organism evidence="2">
    <name type="scientific">Rhizophora mucronata</name>
    <name type="common">Asiatic mangrove</name>
    <dbReference type="NCBI Taxonomy" id="61149"/>
    <lineage>
        <taxon>Eukaryota</taxon>
        <taxon>Viridiplantae</taxon>
        <taxon>Streptophyta</taxon>
        <taxon>Embryophyta</taxon>
        <taxon>Tracheophyta</taxon>
        <taxon>Spermatophyta</taxon>
        <taxon>Magnoliopsida</taxon>
        <taxon>eudicotyledons</taxon>
        <taxon>Gunneridae</taxon>
        <taxon>Pentapetalae</taxon>
        <taxon>rosids</taxon>
        <taxon>fabids</taxon>
        <taxon>Malpighiales</taxon>
        <taxon>Rhizophoraceae</taxon>
        <taxon>Rhizophora</taxon>
    </lineage>
</organism>
<dbReference type="AlphaFoldDB" id="A0A2P2K3J9"/>
<proteinExistence type="predicted"/>
<accession>A0A2P2K3J9</accession>
<reference evidence="2" key="1">
    <citation type="submission" date="2018-02" db="EMBL/GenBank/DDBJ databases">
        <title>Rhizophora mucronata_Transcriptome.</title>
        <authorList>
            <person name="Meera S.P."/>
            <person name="Sreeshan A."/>
            <person name="Augustine A."/>
        </authorList>
    </citation>
    <scope>NUCLEOTIDE SEQUENCE</scope>
    <source>
        <tissue evidence="2">Leaf</tissue>
    </source>
</reference>
<feature type="region of interest" description="Disordered" evidence="1">
    <location>
        <begin position="1"/>
        <end position="28"/>
    </location>
</feature>
<sequence>MFSKTLATSTKGRHETGANHLDCQSGCS</sequence>
<evidence type="ECO:0000256" key="1">
    <source>
        <dbReference type="SAM" id="MobiDB-lite"/>
    </source>
</evidence>
<dbReference type="EMBL" id="GGEC01019823">
    <property type="protein sequence ID" value="MBX00307.1"/>
    <property type="molecule type" value="Transcribed_RNA"/>
</dbReference>
<name>A0A2P2K3J9_RHIMU</name>
<evidence type="ECO:0000313" key="2">
    <source>
        <dbReference type="EMBL" id="MBX00307.1"/>
    </source>
</evidence>
<protein>
    <submittedName>
        <fullName evidence="2">Uncharacterized protein</fullName>
    </submittedName>
</protein>